<dbReference type="PROSITE" id="PS50192">
    <property type="entry name" value="T_SNARE"/>
    <property type="match status" value="1"/>
</dbReference>
<keyword evidence="5" id="KW-1133">Transmembrane helix</keyword>
<keyword evidence="5" id="KW-0812">Transmembrane</keyword>
<dbReference type="GO" id="GO:0005886">
    <property type="term" value="C:plasma membrane"/>
    <property type="evidence" value="ECO:0007669"/>
    <property type="project" value="UniProtKB-SubCell"/>
</dbReference>
<feature type="domain" description="T-SNARE coiled-coil homology" evidence="7">
    <location>
        <begin position="536"/>
        <end position="598"/>
    </location>
</feature>
<evidence type="ECO:0000256" key="1">
    <source>
        <dbReference type="ARBA" id="ARBA00004429"/>
    </source>
</evidence>
<dbReference type="Proteomes" id="UP000553343">
    <property type="component" value="Unassembled WGS sequence"/>
</dbReference>
<dbReference type="EMBL" id="JACADJ010000028">
    <property type="protein sequence ID" value="NWH05228.1"/>
    <property type="molecule type" value="Genomic_DNA"/>
</dbReference>
<organism evidence="8 9">
    <name type="scientific">Desulfobacter latus</name>
    <dbReference type="NCBI Taxonomy" id="2292"/>
    <lineage>
        <taxon>Bacteria</taxon>
        <taxon>Pseudomonadati</taxon>
        <taxon>Thermodesulfobacteriota</taxon>
        <taxon>Desulfobacteria</taxon>
        <taxon>Desulfobacterales</taxon>
        <taxon>Desulfobacteraceae</taxon>
        <taxon>Desulfobacter</taxon>
    </lineage>
</organism>
<dbReference type="Gene3D" id="1.10.287.950">
    <property type="entry name" value="Methyl-accepting chemotaxis protein"/>
    <property type="match status" value="1"/>
</dbReference>
<dbReference type="Pfam" id="PF00015">
    <property type="entry name" value="MCPsignal"/>
    <property type="match status" value="1"/>
</dbReference>
<dbReference type="SMART" id="SM00283">
    <property type="entry name" value="MA"/>
    <property type="match status" value="1"/>
</dbReference>
<evidence type="ECO:0000256" key="3">
    <source>
        <dbReference type="ARBA" id="ARBA00023224"/>
    </source>
</evidence>
<dbReference type="SMART" id="SM01358">
    <property type="entry name" value="HBM"/>
    <property type="match status" value="1"/>
</dbReference>
<dbReference type="InterPro" id="IPR000727">
    <property type="entry name" value="T_SNARE_dom"/>
</dbReference>
<dbReference type="InterPro" id="IPR004089">
    <property type="entry name" value="MCPsignal_dom"/>
</dbReference>
<accession>A0A850T9L6</accession>
<evidence type="ECO:0000313" key="9">
    <source>
        <dbReference type="Proteomes" id="UP000553343"/>
    </source>
</evidence>
<keyword evidence="3 4" id="KW-0807">Transducer</keyword>
<dbReference type="SUPFAM" id="SSF58104">
    <property type="entry name" value="Methyl-accepting chemotaxis protein (MCP) signaling domain"/>
    <property type="match status" value="1"/>
</dbReference>
<keyword evidence="2" id="KW-0997">Cell inner membrane</keyword>
<evidence type="ECO:0000259" key="6">
    <source>
        <dbReference type="PROSITE" id="PS50111"/>
    </source>
</evidence>
<dbReference type="RefSeq" id="WP_178366685.1">
    <property type="nucleotide sequence ID" value="NZ_JACADJ010000028.1"/>
</dbReference>
<keyword evidence="9" id="KW-1185">Reference proteome</keyword>
<evidence type="ECO:0000256" key="5">
    <source>
        <dbReference type="SAM" id="Phobius"/>
    </source>
</evidence>
<name>A0A850T9L6_9BACT</name>
<dbReference type="PANTHER" id="PTHR32089:SF112">
    <property type="entry name" value="LYSOZYME-LIKE PROTEIN-RELATED"/>
    <property type="match status" value="1"/>
</dbReference>
<evidence type="ECO:0000313" key="8">
    <source>
        <dbReference type="EMBL" id="NWH05228.1"/>
    </source>
</evidence>
<dbReference type="PANTHER" id="PTHR32089">
    <property type="entry name" value="METHYL-ACCEPTING CHEMOTAXIS PROTEIN MCPB"/>
    <property type="match status" value="1"/>
</dbReference>
<dbReference type="PROSITE" id="PS50111">
    <property type="entry name" value="CHEMOTAXIS_TRANSDUC_2"/>
    <property type="match status" value="1"/>
</dbReference>
<evidence type="ECO:0000256" key="2">
    <source>
        <dbReference type="ARBA" id="ARBA00022519"/>
    </source>
</evidence>
<dbReference type="GO" id="GO:0007165">
    <property type="term" value="P:signal transduction"/>
    <property type="evidence" value="ECO:0007669"/>
    <property type="project" value="UniProtKB-KW"/>
</dbReference>
<dbReference type="InterPro" id="IPR032255">
    <property type="entry name" value="HBM"/>
</dbReference>
<feature type="domain" description="Methyl-accepting transducer" evidence="6">
    <location>
        <begin position="377"/>
        <end position="613"/>
    </location>
</feature>
<reference evidence="8 9" key="1">
    <citation type="submission" date="2020-06" db="EMBL/GenBank/DDBJ databases">
        <title>High-quality draft genome of sulfate reducer Desulfobacter latus type strain AcrS2 isolated from marine sediment.</title>
        <authorList>
            <person name="Hoppe M."/>
            <person name="Larsen C.K."/>
            <person name="Marshall I.P.G."/>
            <person name="Schramm A."/>
            <person name="Marietou A.G."/>
        </authorList>
    </citation>
    <scope>NUCLEOTIDE SEQUENCE [LARGE SCALE GENOMIC DNA]</scope>
    <source>
        <strain evidence="8 9">AcRS2</strain>
    </source>
</reference>
<evidence type="ECO:0000256" key="4">
    <source>
        <dbReference type="PROSITE-ProRule" id="PRU00284"/>
    </source>
</evidence>
<feature type="transmembrane region" description="Helical" evidence="5">
    <location>
        <begin position="284"/>
        <end position="303"/>
    </location>
</feature>
<keyword evidence="2" id="KW-1003">Cell membrane</keyword>
<sequence length="650" mass="70512">MSTRIKLGTKISLGFGIILVLLLVAAATGFNGLSRVVKQMSNAVNTGNLTMMMYEARQQEKNFMLRGEQSYVKAVIEQSDLLNEEIKSIKARSTNSETLQQLDDMVNMADKYRQAFDTYITLENSIKEADATMVTSARQMEAAAKAILKADRDECERLIAQNADPGQIANLMKRAENTEAIIRLMLQCRRQEKNFLIRKKESYFIQVNSILDEILAKAQSVRPIIKAAETYRQAFSELNALKDSQNEINDTMVACARNVQNTVKISLDGQQRKTDLQIIKAKRMILGIAFLAIAMGIGTAFFIRRSVVSQLGGDPADIVDITNNIANGNLAVKFDPKKNKGVYNDMKHMAENLIHMFKDIADGVQTLTASSTELSVISEQITTNAEQTAERSNNVSASAEEMATNMNSVAAATEQTTVNIQMIVTAAEQMSSTINEIAGNTAKGSETTAEAVETAKQVSSKVDELGRAASEISKVTETIADISEQTNLLALNATIEAARAGEAGKGFAVVAGEIKALAQQTAEATKEISDKILGVQTTTSESVTAIESIVKIINEINEIVTAVASAIEEQAATTQEIANNVTQASLGIREVNENVSQTSVVAAEVTRDITEVSNATDEMNNGSRQIFTSAGELSRLAENLNTMVGRFQLS</sequence>
<comment type="caution">
    <text evidence="8">The sequence shown here is derived from an EMBL/GenBank/DDBJ whole genome shotgun (WGS) entry which is preliminary data.</text>
</comment>
<proteinExistence type="predicted"/>
<keyword evidence="5" id="KW-0472">Membrane</keyword>
<protein>
    <submittedName>
        <fullName evidence="8">Methyl-accepting chemotaxis protein</fullName>
    </submittedName>
</protein>
<comment type="subcellular location">
    <subcellularLocation>
        <location evidence="1">Cell inner membrane</location>
        <topology evidence="1">Multi-pass membrane protein</topology>
    </subcellularLocation>
</comment>
<gene>
    <name evidence="8" type="ORF">HXW94_09555</name>
</gene>
<dbReference type="AlphaFoldDB" id="A0A850T9L6"/>
<evidence type="ECO:0000259" key="7">
    <source>
        <dbReference type="PROSITE" id="PS50192"/>
    </source>
</evidence>